<feature type="compositionally biased region" description="Polar residues" evidence="1">
    <location>
        <begin position="51"/>
        <end position="61"/>
    </location>
</feature>
<protein>
    <submittedName>
        <fullName evidence="2">Uncharacterized protein</fullName>
    </submittedName>
</protein>
<feature type="region of interest" description="Disordered" evidence="1">
    <location>
        <begin position="38"/>
        <end position="61"/>
    </location>
</feature>
<dbReference type="EMBL" id="ML996094">
    <property type="protein sequence ID" value="KAF2148098.1"/>
    <property type="molecule type" value="Genomic_DNA"/>
</dbReference>
<evidence type="ECO:0000313" key="2">
    <source>
        <dbReference type="EMBL" id="KAF2148098.1"/>
    </source>
</evidence>
<comment type="caution">
    <text evidence="2">The sequence shown here is derived from an EMBL/GenBank/DDBJ whole genome shotgun (WGS) entry which is preliminary data.</text>
</comment>
<gene>
    <name evidence="2" type="ORF">K461DRAFT_283172</name>
</gene>
<reference evidence="2" key="1">
    <citation type="journal article" date="2020" name="Stud. Mycol.">
        <title>101 Dothideomycetes genomes: a test case for predicting lifestyles and emergence of pathogens.</title>
        <authorList>
            <person name="Haridas S."/>
            <person name="Albert R."/>
            <person name="Binder M."/>
            <person name="Bloem J."/>
            <person name="Labutti K."/>
            <person name="Salamov A."/>
            <person name="Andreopoulos B."/>
            <person name="Baker S."/>
            <person name="Barry K."/>
            <person name="Bills G."/>
            <person name="Bluhm B."/>
            <person name="Cannon C."/>
            <person name="Castanera R."/>
            <person name="Culley D."/>
            <person name="Daum C."/>
            <person name="Ezra D."/>
            <person name="Gonzalez J."/>
            <person name="Henrissat B."/>
            <person name="Kuo A."/>
            <person name="Liang C."/>
            <person name="Lipzen A."/>
            <person name="Lutzoni F."/>
            <person name="Magnuson J."/>
            <person name="Mondo S."/>
            <person name="Nolan M."/>
            <person name="Ohm R."/>
            <person name="Pangilinan J."/>
            <person name="Park H.-J."/>
            <person name="Ramirez L."/>
            <person name="Alfaro M."/>
            <person name="Sun H."/>
            <person name="Tritt A."/>
            <person name="Yoshinaga Y."/>
            <person name="Zwiers L.-H."/>
            <person name="Turgeon B."/>
            <person name="Goodwin S."/>
            <person name="Spatafora J."/>
            <person name="Crous P."/>
            <person name="Grigoriev I."/>
        </authorList>
    </citation>
    <scope>NUCLEOTIDE SEQUENCE</scope>
    <source>
        <strain evidence="2">CBS 260.36</strain>
    </source>
</reference>
<evidence type="ECO:0000256" key="1">
    <source>
        <dbReference type="SAM" id="MobiDB-lite"/>
    </source>
</evidence>
<organism evidence="2 3">
    <name type="scientific">Myriangium duriaei CBS 260.36</name>
    <dbReference type="NCBI Taxonomy" id="1168546"/>
    <lineage>
        <taxon>Eukaryota</taxon>
        <taxon>Fungi</taxon>
        <taxon>Dikarya</taxon>
        <taxon>Ascomycota</taxon>
        <taxon>Pezizomycotina</taxon>
        <taxon>Dothideomycetes</taxon>
        <taxon>Dothideomycetidae</taxon>
        <taxon>Myriangiales</taxon>
        <taxon>Myriangiaceae</taxon>
        <taxon>Myriangium</taxon>
    </lineage>
</organism>
<accession>A0A9P4IWM7</accession>
<evidence type="ECO:0000313" key="3">
    <source>
        <dbReference type="Proteomes" id="UP000799439"/>
    </source>
</evidence>
<name>A0A9P4IWM7_9PEZI</name>
<proteinExistence type="predicted"/>
<sequence>MATHSSSFRPSIATCKHFDPLANDCDILVDAKSGSRLLPEPPHLAPGINPVSANHTTAGQT</sequence>
<dbReference type="Proteomes" id="UP000799439">
    <property type="component" value="Unassembled WGS sequence"/>
</dbReference>
<keyword evidence="3" id="KW-1185">Reference proteome</keyword>
<dbReference type="AlphaFoldDB" id="A0A9P4IWM7"/>